<gene>
    <name evidence="1" type="ORF">ZIOFF_045446</name>
</gene>
<dbReference type="AlphaFoldDB" id="A0A8J5L125"/>
<evidence type="ECO:0000313" key="2">
    <source>
        <dbReference type="Proteomes" id="UP000734854"/>
    </source>
</evidence>
<name>A0A8J5L125_ZINOF</name>
<proteinExistence type="predicted"/>
<accession>A0A8J5L125</accession>
<dbReference type="Proteomes" id="UP000734854">
    <property type="component" value="Unassembled WGS sequence"/>
</dbReference>
<comment type="caution">
    <text evidence="1">The sequence shown here is derived from an EMBL/GenBank/DDBJ whole genome shotgun (WGS) entry which is preliminary data.</text>
</comment>
<protein>
    <submittedName>
        <fullName evidence="1">Uncharacterized protein</fullName>
    </submittedName>
</protein>
<reference evidence="1 2" key="1">
    <citation type="submission" date="2020-08" db="EMBL/GenBank/DDBJ databases">
        <title>Plant Genome Project.</title>
        <authorList>
            <person name="Zhang R.-G."/>
        </authorList>
    </citation>
    <scope>NUCLEOTIDE SEQUENCE [LARGE SCALE GENOMIC DNA]</scope>
    <source>
        <tissue evidence="1">Rhizome</tissue>
    </source>
</reference>
<organism evidence="1 2">
    <name type="scientific">Zingiber officinale</name>
    <name type="common">Ginger</name>
    <name type="synonym">Amomum zingiber</name>
    <dbReference type="NCBI Taxonomy" id="94328"/>
    <lineage>
        <taxon>Eukaryota</taxon>
        <taxon>Viridiplantae</taxon>
        <taxon>Streptophyta</taxon>
        <taxon>Embryophyta</taxon>
        <taxon>Tracheophyta</taxon>
        <taxon>Spermatophyta</taxon>
        <taxon>Magnoliopsida</taxon>
        <taxon>Liliopsida</taxon>
        <taxon>Zingiberales</taxon>
        <taxon>Zingiberaceae</taxon>
        <taxon>Zingiber</taxon>
    </lineage>
</organism>
<sequence>MPLKSSCSALSSSGTSDASLHVSKMSRSYKLRPRRLSHARSLSREVGRWKSSKHTVKTYMNHFPRISPSPEPVDDFSSIYGASKRMVPQALGDPRFPFFTGRLLLFAETPSSFPSVDDGLPPSIASHSSPCPSLLFSCRYHSRHRTKQWQPSAADPKNPSADRFLCPRAVATLPLPGSLPVSEV</sequence>
<evidence type="ECO:0000313" key="1">
    <source>
        <dbReference type="EMBL" id="KAG6497545.1"/>
    </source>
</evidence>
<dbReference type="EMBL" id="JACMSC010000012">
    <property type="protein sequence ID" value="KAG6497545.1"/>
    <property type="molecule type" value="Genomic_DNA"/>
</dbReference>
<keyword evidence="2" id="KW-1185">Reference proteome</keyword>